<dbReference type="GO" id="GO:0016175">
    <property type="term" value="F:superoxide-generating NAD(P)H oxidase activity"/>
    <property type="evidence" value="ECO:0007669"/>
    <property type="project" value="TreeGrafter"/>
</dbReference>
<dbReference type="FunFam" id="2.40.30.10:FF:000056">
    <property type="entry name" value="NADPH oxidase 5"/>
    <property type="match status" value="1"/>
</dbReference>
<dbReference type="AlphaFoldDB" id="A0A151X7Z6"/>
<evidence type="ECO:0000256" key="4">
    <source>
        <dbReference type="ARBA" id="ARBA00022827"/>
    </source>
</evidence>
<keyword evidence="4" id="KW-0274">FAD</keyword>
<dbReference type="Pfam" id="PF08022">
    <property type="entry name" value="FAD_binding_8"/>
    <property type="match status" value="1"/>
</dbReference>
<feature type="transmembrane region" description="Helical" evidence="10">
    <location>
        <begin position="403"/>
        <end position="422"/>
    </location>
</feature>
<dbReference type="SUPFAM" id="SSF47473">
    <property type="entry name" value="EF-hand"/>
    <property type="match status" value="2"/>
</dbReference>
<name>A0A151X7Z6_9HYME</name>
<dbReference type="Gene3D" id="2.40.30.10">
    <property type="entry name" value="Translation factors"/>
    <property type="match status" value="1"/>
</dbReference>
<feature type="transmembrane region" description="Helical" evidence="10">
    <location>
        <begin position="580"/>
        <end position="604"/>
    </location>
</feature>
<evidence type="ECO:0000256" key="5">
    <source>
        <dbReference type="ARBA" id="ARBA00022837"/>
    </source>
</evidence>
<dbReference type="SFLD" id="SFLDS00052">
    <property type="entry name" value="Ferric_Reductase_Domain"/>
    <property type="match status" value="1"/>
</dbReference>
<dbReference type="FunFam" id="3.40.50.80:FF:000012">
    <property type="entry name" value="NADPH oxidase, isoform B"/>
    <property type="match status" value="1"/>
</dbReference>
<dbReference type="Gene3D" id="1.10.238.10">
    <property type="entry name" value="EF-hand"/>
    <property type="match status" value="1"/>
</dbReference>
<dbReference type="FunFam" id="1.10.238.10:FF:000258">
    <property type="entry name" value="NADPH oxidase, isoform B"/>
    <property type="match status" value="1"/>
</dbReference>
<dbReference type="InterPro" id="IPR039261">
    <property type="entry name" value="FNR_nucleotide-bd"/>
</dbReference>
<dbReference type="InterPro" id="IPR017938">
    <property type="entry name" value="Riboflavin_synthase-like_b-brl"/>
</dbReference>
<keyword evidence="2" id="KW-0285">Flavoprotein</keyword>
<dbReference type="PROSITE" id="PS00018">
    <property type="entry name" value="EF_HAND_1"/>
    <property type="match status" value="2"/>
</dbReference>
<dbReference type="EMBL" id="KQ982431">
    <property type="protein sequence ID" value="KYQ56501.1"/>
    <property type="molecule type" value="Genomic_DNA"/>
</dbReference>
<evidence type="ECO:0000313" key="14">
    <source>
        <dbReference type="Proteomes" id="UP000075809"/>
    </source>
</evidence>
<dbReference type="GO" id="GO:0043020">
    <property type="term" value="C:NADPH oxidase complex"/>
    <property type="evidence" value="ECO:0007669"/>
    <property type="project" value="TreeGrafter"/>
</dbReference>
<keyword evidence="7 10" id="KW-1133">Transmembrane helix</keyword>
<dbReference type="SUPFAM" id="SSF52343">
    <property type="entry name" value="Ferredoxin reductase-like, C-terminal NADP-linked domain"/>
    <property type="match status" value="1"/>
</dbReference>
<evidence type="ECO:0000256" key="8">
    <source>
        <dbReference type="ARBA" id="ARBA00023002"/>
    </source>
</evidence>
<evidence type="ECO:0000256" key="1">
    <source>
        <dbReference type="ARBA" id="ARBA00004141"/>
    </source>
</evidence>
<feature type="domain" description="EF-hand" evidence="11">
    <location>
        <begin position="279"/>
        <end position="314"/>
    </location>
</feature>
<dbReference type="GO" id="GO:0042554">
    <property type="term" value="P:superoxide anion generation"/>
    <property type="evidence" value="ECO:0007669"/>
    <property type="project" value="TreeGrafter"/>
</dbReference>
<dbReference type="Gene3D" id="3.40.50.80">
    <property type="entry name" value="Nucleotide-binding domain of ferredoxin-NADP reductase (FNR) module"/>
    <property type="match status" value="1"/>
</dbReference>
<feature type="domain" description="EF-hand" evidence="11">
    <location>
        <begin position="243"/>
        <end position="278"/>
    </location>
</feature>
<dbReference type="InterPro" id="IPR002048">
    <property type="entry name" value="EF_hand_dom"/>
</dbReference>
<dbReference type="GO" id="GO:0006952">
    <property type="term" value="P:defense response"/>
    <property type="evidence" value="ECO:0007669"/>
    <property type="project" value="TreeGrafter"/>
</dbReference>
<evidence type="ECO:0000256" key="6">
    <source>
        <dbReference type="ARBA" id="ARBA00022857"/>
    </source>
</evidence>
<feature type="domain" description="FAD-binding FR-type" evidence="12">
    <location>
        <begin position="597"/>
        <end position="728"/>
    </location>
</feature>
<dbReference type="GO" id="GO:0005509">
    <property type="term" value="F:calcium ion binding"/>
    <property type="evidence" value="ECO:0007669"/>
    <property type="project" value="InterPro"/>
</dbReference>
<evidence type="ECO:0000256" key="10">
    <source>
        <dbReference type="SAM" id="Phobius"/>
    </source>
</evidence>
<evidence type="ECO:0000259" key="11">
    <source>
        <dbReference type="PROSITE" id="PS50222"/>
    </source>
</evidence>
<evidence type="ECO:0000256" key="7">
    <source>
        <dbReference type="ARBA" id="ARBA00022989"/>
    </source>
</evidence>
<dbReference type="InterPro" id="IPR013112">
    <property type="entry name" value="FAD-bd_8"/>
</dbReference>
<dbReference type="InterPro" id="IPR017927">
    <property type="entry name" value="FAD-bd_FR_type"/>
</dbReference>
<dbReference type="SUPFAM" id="SSF63380">
    <property type="entry name" value="Riboflavin synthase domain-like"/>
    <property type="match status" value="1"/>
</dbReference>
<keyword evidence="3 10" id="KW-0812">Transmembrane</keyword>
<keyword evidence="9 10" id="KW-0472">Membrane</keyword>
<keyword evidence="6" id="KW-0521">NADP</keyword>
<dbReference type="SFLD" id="SFLDG01169">
    <property type="entry name" value="NADPH_oxidase_subgroup_(NOX)"/>
    <property type="match status" value="1"/>
</dbReference>
<dbReference type="InterPro" id="IPR013130">
    <property type="entry name" value="Fe3_Rdtase_TM_dom"/>
</dbReference>
<feature type="domain" description="EF-hand" evidence="11">
    <location>
        <begin position="108"/>
        <end position="136"/>
    </location>
</feature>
<dbReference type="Pfam" id="PF01794">
    <property type="entry name" value="Ferric_reduct"/>
    <property type="match status" value="1"/>
</dbReference>
<keyword evidence="14" id="KW-1185">Reference proteome</keyword>
<sequence length="1168" mass="135353">MEETIICMEEECLLEKRRTSILKECKEILQEEGSERYSKEVFRRLFHDQVMSPTLESPSRKKRPEAAVTIALSVYIIFINYISRGWDTFLDLIRDEGARSIISVLLGKLFILFDQDCDGLLKQDEWLEFLKGRLTNEKQNFVDQIESVAYVLCGENPINLSYFQQIFYTKGIVDKLYRLIDHENSGYVTSTQILDMISGVTNTRPRAGFDKENLEWLEKIFKQTVGNEGEICREEFKTIVTSKNPFFTERVFQIFDKDNSGTISLQEFLDAMHQFAGKSMNDKIRFLFKVYDIDGDGLIQLRELEHVMRACMEENGMKFSDEQIEDLTIALFEDADQGNRGAITFEGLKKQLEKHEGLLENLSISIDRWLVPPQPKLKKKSILDTFLSLRPYQLTKPYIKNNYVFTAFILMFIFINVTLFVSRLYKYRNHSVYIMFARACGQCLNFDCTFILVLMLRQCITFLRTHSFNSLVPLDHHIYLHKMTGILIGIFSIVHTLMHLIYCGTVIVKDEKMNSRNYTTFEWLLTSQPGYFGLVAGSAYPTGVVLFIILVIMIICSMSFVRRGGCFEIFYWSHLLYIPFWILMIFHGPNFWKWFVGPGVIYLVEKIRRLGWLRSQRGKTYISSGLLLPSKVTHLVIKRPSNFHFHPGDYVFVKIPVIAKYEWHPFTISSAPEQEDYMWLHIRAVGEWTNSLYSYFEKEQIKLHCVDILPAKNCDAACVPPKKFFMYSGKKTPLIMTQKASMESQAHDLLDNPSFVSDLSNSVSPSHASKSTYLKTIEQHTPESNKEWTHVSVRRDKRLHQFLFSTKVPLEKSHSMPDMQIKSKKKERLRTLRDYMRSESERNFDECQMKCARFKSLGLAYLSPQNKSLAQSFRYMRTKPTIIAFKTPNFETGDYEIDVMSNGGSNINEGNEITPITSITTQIAAEEGKLRQGFSEAVDSSDSLDLKFDGSSQLPINYPVGKPLEIFLDGPYGAPSSHIFRAQHAVLIATGIGVTPFASILQSIMHRYWKARHTCPKCSFSWASEIPPTVMNLQKVDFFWINRNQRSFEWFVNLLSQLEIEQAELGITMEHFLEMHMYITSALQKSDMKAVGLQLALDLLHEKEKRDLITGLKTRTNAGRPNWDKVFKQLQDKKKGKITVFFCGPPQLARILRYKCDQFGFCFRKESF</sequence>
<evidence type="ECO:0000256" key="9">
    <source>
        <dbReference type="ARBA" id="ARBA00023136"/>
    </source>
</evidence>
<dbReference type="Pfam" id="PF00036">
    <property type="entry name" value="EF-hand_1"/>
    <property type="match status" value="1"/>
</dbReference>
<dbReference type="Pfam" id="PF13499">
    <property type="entry name" value="EF-hand_7"/>
    <property type="match status" value="1"/>
</dbReference>
<gene>
    <name evidence="13" type="ORF">ALC60_04578</name>
</gene>
<feature type="transmembrane region" description="Helical" evidence="10">
    <location>
        <begin position="529"/>
        <end position="560"/>
    </location>
</feature>
<dbReference type="SMART" id="SM00054">
    <property type="entry name" value="EFh"/>
    <property type="match status" value="4"/>
</dbReference>
<dbReference type="Proteomes" id="UP000075809">
    <property type="component" value="Unassembled WGS sequence"/>
</dbReference>
<dbReference type="Pfam" id="PF08030">
    <property type="entry name" value="NAD_binding_6"/>
    <property type="match status" value="1"/>
</dbReference>
<dbReference type="STRING" id="64791.A0A151X7Z6"/>
<proteinExistence type="predicted"/>
<feature type="transmembrane region" description="Helical" evidence="10">
    <location>
        <begin position="483"/>
        <end position="508"/>
    </location>
</feature>
<dbReference type="PROSITE" id="PS50222">
    <property type="entry name" value="EF_HAND_2"/>
    <property type="match status" value="3"/>
</dbReference>
<dbReference type="PANTHER" id="PTHR11972">
    <property type="entry name" value="NADPH OXIDASE"/>
    <property type="match status" value="1"/>
</dbReference>
<organism evidence="13 14">
    <name type="scientific">Mycetomoellerius zeteki</name>
    <dbReference type="NCBI Taxonomy" id="64791"/>
    <lineage>
        <taxon>Eukaryota</taxon>
        <taxon>Metazoa</taxon>
        <taxon>Ecdysozoa</taxon>
        <taxon>Arthropoda</taxon>
        <taxon>Hexapoda</taxon>
        <taxon>Insecta</taxon>
        <taxon>Pterygota</taxon>
        <taxon>Neoptera</taxon>
        <taxon>Endopterygota</taxon>
        <taxon>Hymenoptera</taxon>
        <taxon>Apocrita</taxon>
        <taxon>Aculeata</taxon>
        <taxon>Formicoidea</taxon>
        <taxon>Formicidae</taxon>
        <taxon>Myrmicinae</taxon>
        <taxon>Mycetomoellerius</taxon>
    </lineage>
</organism>
<evidence type="ECO:0000256" key="2">
    <source>
        <dbReference type="ARBA" id="ARBA00022630"/>
    </source>
</evidence>
<dbReference type="CDD" id="cd06186">
    <property type="entry name" value="NOX_Duox_like_FAD_NADP"/>
    <property type="match status" value="2"/>
</dbReference>
<reference evidence="13 14" key="1">
    <citation type="submission" date="2015-09" db="EMBL/GenBank/DDBJ databases">
        <title>Trachymyrmex zeteki WGS genome.</title>
        <authorList>
            <person name="Nygaard S."/>
            <person name="Hu H."/>
            <person name="Boomsma J."/>
            <person name="Zhang G."/>
        </authorList>
    </citation>
    <scope>NUCLEOTIDE SEQUENCE [LARGE SCALE GENOMIC DNA]</scope>
    <source>
        <strain evidence="13">Tzet28-1</strain>
        <tissue evidence="13">Whole body</tissue>
    </source>
</reference>
<comment type="subcellular location">
    <subcellularLocation>
        <location evidence="1">Membrane</location>
        <topology evidence="1">Multi-pass membrane protein</topology>
    </subcellularLocation>
</comment>
<protein>
    <submittedName>
        <fullName evidence="13">NADPH oxidase 5</fullName>
    </submittedName>
</protein>
<evidence type="ECO:0000259" key="12">
    <source>
        <dbReference type="PROSITE" id="PS51384"/>
    </source>
</evidence>
<accession>A0A151X7Z6</accession>
<dbReference type="PRINTS" id="PR00450">
    <property type="entry name" value="RECOVERIN"/>
</dbReference>
<evidence type="ECO:0000256" key="3">
    <source>
        <dbReference type="ARBA" id="ARBA00022692"/>
    </source>
</evidence>
<evidence type="ECO:0000313" key="13">
    <source>
        <dbReference type="EMBL" id="KYQ56501.1"/>
    </source>
</evidence>
<dbReference type="PANTHER" id="PTHR11972:SF58">
    <property type="entry name" value="NADPH OXIDASE 5"/>
    <property type="match status" value="1"/>
</dbReference>
<dbReference type="InterPro" id="IPR011992">
    <property type="entry name" value="EF-hand-dom_pair"/>
</dbReference>
<keyword evidence="5" id="KW-0106">Calcium</keyword>
<dbReference type="PROSITE" id="PS51384">
    <property type="entry name" value="FAD_FR"/>
    <property type="match status" value="1"/>
</dbReference>
<dbReference type="InterPro" id="IPR018247">
    <property type="entry name" value="EF_Hand_1_Ca_BS"/>
</dbReference>
<dbReference type="InterPro" id="IPR013121">
    <property type="entry name" value="Fe_red_NAD-bd_6"/>
</dbReference>
<dbReference type="InterPro" id="IPR050369">
    <property type="entry name" value="RBOH/FRE"/>
</dbReference>
<keyword evidence="8" id="KW-0560">Oxidoreductase</keyword>
<dbReference type="CDD" id="cd00051">
    <property type="entry name" value="EFh"/>
    <property type="match status" value="2"/>
</dbReference>